<evidence type="ECO:0000313" key="1">
    <source>
        <dbReference type="EMBL" id="PON32560.1"/>
    </source>
</evidence>
<reference evidence="2" key="1">
    <citation type="submission" date="2016-06" db="EMBL/GenBank/DDBJ databases">
        <title>Parallel loss of symbiosis genes in relatives of nitrogen-fixing non-legume Parasponia.</title>
        <authorList>
            <person name="Van Velzen R."/>
            <person name="Holmer R."/>
            <person name="Bu F."/>
            <person name="Rutten L."/>
            <person name="Van Zeijl A."/>
            <person name="Liu W."/>
            <person name="Santuari L."/>
            <person name="Cao Q."/>
            <person name="Sharma T."/>
            <person name="Shen D."/>
            <person name="Roswanjaya Y."/>
            <person name="Wardhani T."/>
            <person name="Kalhor M.S."/>
            <person name="Jansen J."/>
            <person name="Van den Hoogen J."/>
            <person name="Gungor B."/>
            <person name="Hartog M."/>
            <person name="Hontelez J."/>
            <person name="Verver J."/>
            <person name="Yang W.-C."/>
            <person name="Schijlen E."/>
            <person name="Repin R."/>
            <person name="Schilthuizen M."/>
            <person name="Schranz E."/>
            <person name="Heidstra R."/>
            <person name="Miyata K."/>
            <person name="Fedorova E."/>
            <person name="Kohlen W."/>
            <person name="Bisseling T."/>
            <person name="Smit S."/>
            <person name="Geurts R."/>
        </authorList>
    </citation>
    <scope>NUCLEOTIDE SEQUENCE [LARGE SCALE GENOMIC DNA]</scope>
    <source>
        <strain evidence="2">cv. WU1-14</strain>
    </source>
</reference>
<dbReference type="EMBL" id="JXTB01000804">
    <property type="protein sequence ID" value="PON32560.1"/>
    <property type="molecule type" value="Genomic_DNA"/>
</dbReference>
<name>A0A2P5A7Q6_PARAD</name>
<gene>
    <name evidence="1" type="ORF">PanWU01x14_360320</name>
</gene>
<protein>
    <submittedName>
        <fullName evidence="1">Uncharacterized protein</fullName>
    </submittedName>
</protein>
<keyword evidence="2" id="KW-1185">Reference proteome</keyword>
<dbReference type="AlphaFoldDB" id="A0A2P5A7Q6"/>
<proteinExistence type="predicted"/>
<dbReference type="OrthoDB" id="10296176at2759"/>
<organism evidence="1 2">
    <name type="scientific">Parasponia andersonii</name>
    <name type="common">Sponia andersonii</name>
    <dbReference type="NCBI Taxonomy" id="3476"/>
    <lineage>
        <taxon>Eukaryota</taxon>
        <taxon>Viridiplantae</taxon>
        <taxon>Streptophyta</taxon>
        <taxon>Embryophyta</taxon>
        <taxon>Tracheophyta</taxon>
        <taxon>Spermatophyta</taxon>
        <taxon>Magnoliopsida</taxon>
        <taxon>eudicotyledons</taxon>
        <taxon>Gunneridae</taxon>
        <taxon>Pentapetalae</taxon>
        <taxon>rosids</taxon>
        <taxon>fabids</taxon>
        <taxon>Rosales</taxon>
        <taxon>Cannabaceae</taxon>
        <taxon>Parasponia</taxon>
    </lineage>
</organism>
<accession>A0A2P5A7Q6</accession>
<dbReference type="Proteomes" id="UP000237105">
    <property type="component" value="Unassembled WGS sequence"/>
</dbReference>
<comment type="caution">
    <text evidence="1">The sequence shown here is derived from an EMBL/GenBank/DDBJ whole genome shotgun (WGS) entry which is preliminary data.</text>
</comment>
<evidence type="ECO:0000313" key="2">
    <source>
        <dbReference type="Proteomes" id="UP000237105"/>
    </source>
</evidence>
<sequence length="83" mass="9711">MCRVCGSLFMPKLSFDVELSPVRYYLELGTVYFNLRLRVPPRVYLDPVQPDETSIHFHLSNTWQDINEERTFTTAEADEALDL</sequence>